<evidence type="ECO:0000256" key="2">
    <source>
        <dbReference type="ARBA" id="ARBA00022448"/>
    </source>
</evidence>
<dbReference type="InterPro" id="IPR050901">
    <property type="entry name" value="BP-dep_ABC_trans_perm"/>
</dbReference>
<feature type="domain" description="ABC transmembrane type-1" evidence="8">
    <location>
        <begin position="71"/>
        <end position="258"/>
    </location>
</feature>
<protein>
    <recommendedName>
        <fullName evidence="8">ABC transmembrane type-1 domain-containing protein</fullName>
    </recommendedName>
</protein>
<name>C0CJZ1_BLAHS</name>
<feature type="transmembrane region" description="Helical" evidence="7">
    <location>
        <begin position="106"/>
        <end position="127"/>
    </location>
</feature>
<dbReference type="CDD" id="cd06261">
    <property type="entry name" value="TM_PBP2"/>
    <property type="match status" value="1"/>
</dbReference>
<dbReference type="eggNOG" id="COG0395">
    <property type="taxonomic scope" value="Bacteria"/>
</dbReference>
<feature type="transmembrane region" description="Helical" evidence="7">
    <location>
        <begin position="237"/>
        <end position="258"/>
    </location>
</feature>
<evidence type="ECO:0000256" key="3">
    <source>
        <dbReference type="ARBA" id="ARBA00022475"/>
    </source>
</evidence>
<evidence type="ECO:0000259" key="8">
    <source>
        <dbReference type="PROSITE" id="PS50928"/>
    </source>
</evidence>
<keyword evidence="6 7" id="KW-0472">Membrane</keyword>
<reference evidence="9 10" key="2">
    <citation type="submission" date="2009-02" db="EMBL/GenBank/DDBJ databases">
        <title>Draft genome sequence of Blautia hydrogenotrophica DSM 10507 (Ruminococcus hydrogenotrophicus DSM 10507).</title>
        <authorList>
            <person name="Sudarsanam P."/>
            <person name="Ley R."/>
            <person name="Guruge J."/>
            <person name="Turnbaugh P.J."/>
            <person name="Mahowald M."/>
            <person name="Liep D."/>
            <person name="Gordon J."/>
        </authorList>
    </citation>
    <scope>NUCLEOTIDE SEQUENCE [LARGE SCALE GENOMIC DNA]</scope>
    <source>
        <strain evidence="10">DSM 10507 / JCM 14656 / S5a33</strain>
    </source>
</reference>
<keyword evidence="10" id="KW-1185">Reference proteome</keyword>
<evidence type="ECO:0000256" key="6">
    <source>
        <dbReference type="ARBA" id="ARBA00023136"/>
    </source>
</evidence>
<keyword evidence="5 7" id="KW-1133">Transmembrane helix</keyword>
<gene>
    <name evidence="9" type="ORF">RUMHYD_01161</name>
</gene>
<proteinExistence type="inferred from homology"/>
<dbReference type="RefSeq" id="WP_005947044.1">
    <property type="nucleotide sequence ID" value="NZ_CP136423.1"/>
</dbReference>
<evidence type="ECO:0000256" key="5">
    <source>
        <dbReference type="ARBA" id="ARBA00022989"/>
    </source>
</evidence>
<evidence type="ECO:0000256" key="1">
    <source>
        <dbReference type="ARBA" id="ARBA00004651"/>
    </source>
</evidence>
<feature type="transmembrane region" description="Helical" evidence="7">
    <location>
        <begin position="71"/>
        <end position="94"/>
    </location>
</feature>
<evidence type="ECO:0000256" key="4">
    <source>
        <dbReference type="ARBA" id="ARBA00022692"/>
    </source>
</evidence>
<comment type="similarity">
    <text evidence="7">Belongs to the binding-protein-dependent transport system permease family.</text>
</comment>
<dbReference type="GO" id="GO:0055085">
    <property type="term" value="P:transmembrane transport"/>
    <property type="evidence" value="ECO:0007669"/>
    <property type="project" value="InterPro"/>
</dbReference>
<feature type="transmembrane region" description="Helical" evidence="7">
    <location>
        <begin position="12"/>
        <end position="36"/>
    </location>
</feature>
<dbReference type="Gene3D" id="1.10.3720.10">
    <property type="entry name" value="MetI-like"/>
    <property type="match status" value="1"/>
</dbReference>
<comment type="subcellular location">
    <subcellularLocation>
        <location evidence="1 7">Cell membrane</location>
        <topology evidence="1 7">Multi-pass membrane protein</topology>
    </subcellularLocation>
</comment>
<feature type="transmembrane region" description="Helical" evidence="7">
    <location>
        <begin position="139"/>
        <end position="159"/>
    </location>
</feature>
<dbReference type="InterPro" id="IPR035906">
    <property type="entry name" value="MetI-like_sf"/>
</dbReference>
<keyword evidence="4 7" id="KW-0812">Transmembrane</keyword>
<dbReference type="PATRIC" id="fig|476272.21.peg.2508"/>
<reference evidence="9 10" key="1">
    <citation type="submission" date="2009-01" db="EMBL/GenBank/DDBJ databases">
        <authorList>
            <person name="Fulton L."/>
            <person name="Clifton S."/>
            <person name="Fulton B."/>
            <person name="Xu J."/>
            <person name="Minx P."/>
            <person name="Pepin K.H."/>
            <person name="Johnson M."/>
            <person name="Bhonagiri V."/>
            <person name="Nash W.E."/>
            <person name="Mardis E.R."/>
            <person name="Wilson R.K."/>
        </authorList>
    </citation>
    <scope>NUCLEOTIDE SEQUENCE [LARGE SCALE GENOMIC DNA]</scope>
    <source>
        <strain evidence="10">DSM 10507 / JCM 14656 / S5a33</strain>
    </source>
</reference>
<evidence type="ECO:0000313" key="10">
    <source>
        <dbReference type="Proteomes" id="UP000003100"/>
    </source>
</evidence>
<dbReference type="PANTHER" id="PTHR32243">
    <property type="entry name" value="MALTOSE TRANSPORT SYSTEM PERMEASE-RELATED"/>
    <property type="match status" value="1"/>
</dbReference>
<dbReference type="InterPro" id="IPR000515">
    <property type="entry name" value="MetI-like"/>
</dbReference>
<dbReference type="HOGENOM" id="CLU_016047_1_2_9"/>
<dbReference type="PANTHER" id="PTHR32243:SF18">
    <property type="entry name" value="INNER MEMBRANE ABC TRANSPORTER PERMEASE PROTEIN YCJP"/>
    <property type="match status" value="1"/>
</dbReference>
<dbReference type="AlphaFoldDB" id="C0CJZ1"/>
<keyword evidence="2 7" id="KW-0813">Transport</keyword>
<dbReference type="Proteomes" id="UP000003100">
    <property type="component" value="Unassembled WGS sequence"/>
</dbReference>
<dbReference type="PROSITE" id="PS50928">
    <property type="entry name" value="ABC_TM1"/>
    <property type="match status" value="1"/>
</dbReference>
<dbReference type="GeneID" id="86820429"/>
<evidence type="ECO:0000256" key="7">
    <source>
        <dbReference type="RuleBase" id="RU363032"/>
    </source>
</evidence>
<sequence length="273" mass="30375">MRGTGFYWKKVLFCLVVLAILFVTVFPFLYMVLGAFKNTVDIVNPSKTFHFVPTIKNFIQVFETYQFQKPLINSLIISFGATGLSLLIGLPASYSMARYKQNMLQIVVLCIRIVPSIAFLVPVYLMFSKIGLTGTYTGIILANMLIAVPFVVWVMIPYFEGVPVELEESALIDGASRMTCFLRIMLPLSLPGIMTVTILSFINAWNNFMFGLILGNSDTKILPTVIFNFLSHTEINWSGLMAAAIIVTLPIILLSVFLQRYIVQGLTAGAVKG</sequence>
<dbReference type="EMBL" id="ACBZ01000054">
    <property type="protein sequence ID" value="EEG49920.1"/>
    <property type="molecule type" value="Genomic_DNA"/>
</dbReference>
<dbReference type="GO" id="GO:0005886">
    <property type="term" value="C:plasma membrane"/>
    <property type="evidence" value="ECO:0007669"/>
    <property type="project" value="UniProtKB-SubCell"/>
</dbReference>
<keyword evidence="3" id="KW-1003">Cell membrane</keyword>
<feature type="transmembrane region" description="Helical" evidence="7">
    <location>
        <begin position="180"/>
        <end position="202"/>
    </location>
</feature>
<evidence type="ECO:0000313" key="9">
    <source>
        <dbReference type="EMBL" id="EEG49920.1"/>
    </source>
</evidence>
<accession>C0CJZ1</accession>
<organism evidence="9 10">
    <name type="scientific">Blautia hydrogenotrophica (strain DSM 10507 / JCM 14656 / S5a33)</name>
    <name type="common">Ruminococcus hydrogenotrophicus</name>
    <dbReference type="NCBI Taxonomy" id="476272"/>
    <lineage>
        <taxon>Bacteria</taxon>
        <taxon>Bacillati</taxon>
        <taxon>Bacillota</taxon>
        <taxon>Clostridia</taxon>
        <taxon>Lachnospirales</taxon>
        <taxon>Lachnospiraceae</taxon>
        <taxon>Blautia</taxon>
    </lineage>
</organism>
<dbReference type="Pfam" id="PF00528">
    <property type="entry name" value="BPD_transp_1"/>
    <property type="match status" value="1"/>
</dbReference>
<dbReference type="SUPFAM" id="SSF161098">
    <property type="entry name" value="MetI-like"/>
    <property type="match status" value="1"/>
</dbReference>